<keyword evidence="3" id="KW-0805">Transcription regulation</keyword>
<evidence type="ECO:0000256" key="7">
    <source>
        <dbReference type="SAM" id="MobiDB-lite"/>
    </source>
</evidence>
<dbReference type="GO" id="GO:0043565">
    <property type="term" value="F:sequence-specific DNA binding"/>
    <property type="evidence" value="ECO:0007669"/>
    <property type="project" value="TreeGrafter"/>
</dbReference>
<dbReference type="SMART" id="SM00906">
    <property type="entry name" value="Fungal_trans"/>
    <property type="match status" value="1"/>
</dbReference>
<dbReference type="PROSITE" id="PS50048">
    <property type="entry name" value="ZN2_CY6_FUNGAL_2"/>
    <property type="match status" value="1"/>
</dbReference>
<dbReference type="Pfam" id="PF04082">
    <property type="entry name" value="Fungal_trans"/>
    <property type="match status" value="1"/>
</dbReference>
<dbReference type="GO" id="GO:0005634">
    <property type="term" value="C:nucleus"/>
    <property type="evidence" value="ECO:0007669"/>
    <property type="project" value="UniProtKB-SubCell"/>
</dbReference>
<accession>A0A2H1FYS4</accession>
<dbReference type="PROSITE" id="PS00463">
    <property type="entry name" value="ZN2_CY6_FUNGAL_1"/>
    <property type="match status" value="1"/>
</dbReference>
<dbReference type="Pfam" id="PF00172">
    <property type="entry name" value="Zn_clus"/>
    <property type="match status" value="1"/>
</dbReference>
<gene>
    <name evidence="9" type="ORF">ZT1E4_G3060</name>
</gene>
<dbReference type="Gene3D" id="4.10.240.10">
    <property type="entry name" value="Zn(2)-C6 fungal-type DNA-binding domain"/>
    <property type="match status" value="1"/>
</dbReference>
<evidence type="ECO:0000256" key="5">
    <source>
        <dbReference type="ARBA" id="ARBA00023163"/>
    </source>
</evidence>
<keyword evidence="2" id="KW-0479">Metal-binding</keyword>
<keyword evidence="4" id="KW-0238">DNA-binding</keyword>
<feature type="domain" description="Zn(2)-C6 fungal-type" evidence="8">
    <location>
        <begin position="53"/>
        <end position="82"/>
    </location>
</feature>
<evidence type="ECO:0000313" key="10">
    <source>
        <dbReference type="Proteomes" id="UP000245764"/>
    </source>
</evidence>
<dbReference type="AlphaFoldDB" id="A0A2H1FYS4"/>
<dbReference type="GO" id="GO:0000981">
    <property type="term" value="F:DNA-binding transcription factor activity, RNA polymerase II-specific"/>
    <property type="evidence" value="ECO:0007669"/>
    <property type="project" value="InterPro"/>
</dbReference>
<evidence type="ECO:0000256" key="6">
    <source>
        <dbReference type="ARBA" id="ARBA00023242"/>
    </source>
</evidence>
<dbReference type="GO" id="GO:0045944">
    <property type="term" value="P:positive regulation of transcription by RNA polymerase II"/>
    <property type="evidence" value="ECO:0007669"/>
    <property type="project" value="TreeGrafter"/>
</dbReference>
<dbReference type="InterPro" id="IPR001138">
    <property type="entry name" value="Zn2Cys6_DnaBD"/>
</dbReference>
<dbReference type="EMBL" id="LT854254">
    <property type="protein sequence ID" value="SMR46442.1"/>
    <property type="molecule type" value="Genomic_DNA"/>
</dbReference>
<dbReference type="InterPro" id="IPR051711">
    <property type="entry name" value="Stress_Response_Reg"/>
</dbReference>
<organism evidence="9 10">
    <name type="scientific">Zymoseptoria tritici ST99CH_1E4</name>
    <dbReference type="NCBI Taxonomy" id="1276532"/>
    <lineage>
        <taxon>Eukaryota</taxon>
        <taxon>Fungi</taxon>
        <taxon>Dikarya</taxon>
        <taxon>Ascomycota</taxon>
        <taxon>Pezizomycotina</taxon>
        <taxon>Dothideomycetes</taxon>
        <taxon>Dothideomycetidae</taxon>
        <taxon>Mycosphaerellales</taxon>
        <taxon>Mycosphaerellaceae</taxon>
        <taxon>Zymoseptoria</taxon>
    </lineage>
</organism>
<proteinExistence type="predicted"/>
<keyword evidence="6" id="KW-0539">Nucleus</keyword>
<feature type="region of interest" description="Disordered" evidence="7">
    <location>
        <begin position="168"/>
        <end position="188"/>
    </location>
</feature>
<name>A0A2H1FYS4_ZYMTR</name>
<evidence type="ECO:0000256" key="2">
    <source>
        <dbReference type="ARBA" id="ARBA00022723"/>
    </source>
</evidence>
<dbReference type="PANTHER" id="PTHR47540">
    <property type="entry name" value="THIAMINE REPRESSIBLE GENES REGULATORY PROTEIN THI5"/>
    <property type="match status" value="1"/>
</dbReference>
<dbReference type="GO" id="GO:0006351">
    <property type="term" value="P:DNA-templated transcription"/>
    <property type="evidence" value="ECO:0007669"/>
    <property type="project" value="InterPro"/>
</dbReference>
<dbReference type="InterPro" id="IPR036864">
    <property type="entry name" value="Zn2-C6_fun-type_DNA-bd_sf"/>
</dbReference>
<comment type="subcellular location">
    <subcellularLocation>
        <location evidence="1">Nucleus</location>
    </subcellularLocation>
</comment>
<dbReference type="GO" id="GO:0008270">
    <property type="term" value="F:zinc ion binding"/>
    <property type="evidence" value="ECO:0007669"/>
    <property type="project" value="InterPro"/>
</dbReference>
<evidence type="ECO:0000256" key="3">
    <source>
        <dbReference type="ARBA" id="ARBA00023015"/>
    </source>
</evidence>
<sequence length="719" mass="80584">MASSAEFRQSRAVLLFEYLGTIIRHEGTSETAAMSNPCAVCSVAPKIRKVSRACDQCKTKKIKCSGTKPCNNCGSRRARCSYDSLYLRGRPPTPPLSFSPNAIHDGQSYGTRDYGSVGSAPAANVINADAVPEVLSRSSPELEPAVMHGQFVDPTSGLSFLRRAQRRFSQNNRQRPNADSVTQDAEQQPTMVAGDQPLLGDASQFQLPSHDFAVELLDLYFDVCVATYRILHRPAVDEWLRTMEDNTQRQRPLHTNLGRTKTAIMLGVFAVATFHHQKYRGNATNEDALLQSDGLMKEAVALTDAELGMPSLESVQARLVQVFYLLMTCRMNRAWYIFGNCLQIIAALGMHRLGKKWRVGGSRGDYIQVECGKRTFWTAYILDKHLGVLLGRPPHFHDEDIVLDYPERVNDEDMTADGPRSDSSEDCHIDAFVCNAKLARLVGRISRELYSTKPVSEMERLRSVARLHRDLETWHASLPPFLSAVKPSSLIRSFRRQSIALRIAYGHAVMHLNRPSLLKPDLNSRETTHSSGLHDSVDRCVLAARDVLKVVDGIANDSALFHAFWWTHYVTFCALSVVYVWEIQQFRPADTASMVDQDELSNLAEQCQKYLSEATVTNSPGRKYSIILEELRTEARQRKAHLDHVPGQRAGQNGPISTQDTMHNESGLLPNDMLNVGSDELYSCNMLDNWRATDWLDLDSSAFGPFDYNLSDEDWAPDV</sequence>
<evidence type="ECO:0000259" key="8">
    <source>
        <dbReference type="PROSITE" id="PS50048"/>
    </source>
</evidence>
<evidence type="ECO:0000256" key="1">
    <source>
        <dbReference type="ARBA" id="ARBA00004123"/>
    </source>
</evidence>
<evidence type="ECO:0000313" key="9">
    <source>
        <dbReference type="EMBL" id="SMR46442.1"/>
    </source>
</evidence>
<protein>
    <recommendedName>
        <fullName evidence="8">Zn(2)-C6 fungal-type domain-containing protein</fullName>
    </recommendedName>
</protein>
<dbReference type="SMART" id="SM00066">
    <property type="entry name" value="GAL4"/>
    <property type="match status" value="1"/>
</dbReference>
<dbReference type="CDD" id="cd00067">
    <property type="entry name" value="GAL4"/>
    <property type="match status" value="1"/>
</dbReference>
<dbReference type="InterPro" id="IPR007219">
    <property type="entry name" value="XnlR_reg_dom"/>
</dbReference>
<dbReference type="SUPFAM" id="SSF57701">
    <property type="entry name" value="Zn2/Cys6 DNA-binding domain"/>
    <property type="match status" value="1"/>
</dbReference>
<dbReference type="Proteomes" id="UP000245764">
    <property type="component" value="Chromosome 2"/>
</dbReference>
<evidence type="ECO:0000256" key="4">
    <source>
        <dbReference type="ARBA" id="ARBA00023125"/>
    </source>
</evidence>
<dbReference type="PANTHER" id="PTHR47540:SF2">
    <property type="entry name" value="ZN(II)2CYS6 TRANSCRIPTION FACTOR (EUROFUNG)"/>
    <property type="match status" value="1"/>
</dbReference>
<dbReference type="CDD" id="cd12148">
    <property type="entry name" value="fungal_TF_MHR"/>
    <property type="match status" value="1"/>
</dbReference>
<keyword evidence="5" id="KW-0804">Transcription</keyword>
<reference evidence="10" key="1">
    <citation type="submission" date="2017-05" db="EMBL/GenBank/DDBJ databases">
        <authorList>
            <person name="Song R."/>
            <person name="Chenine A.L."/>
            <person name="Ruprecht R.M."/>
        </authorList>
    </citation>
    <scope>NUCLEOTIDE SEQUENCE [LARGE SCALE GENOMIC DNA]</scope>
</reference>